<reference evidence="9" key="1">
    <citation type="submission" date="2018-05" db="EMBL/GenBank/DDBJ databases">
        <authorList>
            <person name="Lanie J.A."/>
            <person name="Ng W.-L."/>
            <person name="Kazmierczak K.M."/>
            <person name="Andrzejewski T.M."/>
            <person name="Davidsen T.M."/>
            <person name="Wayne K.J."/>
            <person name="Tettelin H."/>
            <person name="Glass J.I."/>
            <person name="Rusch D."/>
            <person name="Podicherti R."/>
            <person name="Tsui H.-C.T."/>
            <person name="Winkler M.E."/>
        </authorList>
    </citation>
    <scope>NUCLEOTIDE SEQUENCE</scope>
</reference>
<name>A0A381WQ34_9ZZZZ</name>
<dbReference type="PANTHER" id="PTHR33909">
    <property type="entry name" value="SEC TRANSLOCON ACCESSORY COMPLEX SUBUNIT YAJC"/>
    <property type="match status" value="1"/>
</dbReference>
<dbReference type="Pfam" id="PF02699">
    <property type="entry name" value="YajC"/>
    <property type="match status" value="1"/>
</dbReference>
<dbReference type="NCBIfam" id="TIGR00739">
    <property type="entry name" value="yajC"/>
    <property type="match status" value="1"/>
</dbReference>
<evidence type="ECO:0000313" key="9">
    <source>
        <dbReference type="EMBL" id="SVA54391.1"/>
    </source>
</evidence>
<keyword evidence="6" id="KW-1133">Transmembrane helix</keyword>
<evidence type="ECO:0000256" key="1">
    <source>
        <dbReference type="ARBA" id="ARBA00004162"/>
    </source>
</evidence>
<dbReference type="EMBL" id="UINC01012457">
    <property type="protein sequence ID" value="SVA54391.1"/>
    <property type="molecule type" value="Genomic_DNA"/>
</dbReference>
<evidence type="ECO:0000256" key="5">
    <source>
        <dbReference type="ARBA" id="ARBA00022927"/>
    </source>
</evidence>
<keyword evidence="7" id="KW-0811">Translocation</keyword>
<comment type="subcellular location">
    <subcellularLocation>
        <location evidence="1">Cell membrane</location>
        <topology evidence="1">Single-pass membrane protein</topology>
    </subcellularLocation>
</comment>
<dbReference type="GO" id="GO:0015031">
    <property type="term" value="P:protein transport"/>
    <property type="evidence" value="ECO:0007669"/>
    <property type="project" value="UniProtKB-KW"/>
</dbReference>
<dbReference type="GO" id="GO:0005886">
    <property type="term" value="C:plasma membrane"/>
    <property type="evidence" value="ECO:0007669"/>
    <property type="project" value="UniProtKB-SubCell"/>
</dbReference>
<dbReference type="SMART" id="SM01323">
    <property type="entry name" value="YajC"/>
    <property type="match status" value="1"/>
</dbReference>
<dbReference type="AlphaFoldDB" id="A0A381WQ34"/>
<keyword evidence="5" id="KW-0653">Protein transport</keyword>
<evidence type="ECO:0000256" key="8">
    <source>
        <dbReference type="ARBA" id="ARBA00023136"/>
    </source>
</evidence>
<evidence type="ECO:0000256" key="7">
    <source>
        <dbReference type="ARBA" id="ARBA00023010"/>
    </source>
</evidence>
<accession>A0A381WQ34</accession>
<organism evidence="9">
    <name type="scientific">marine metagenome</name>
    <dbReference type="NCBI Taxonomy" id="408172"/>
    <lineage>
        <taxon>unclassified sequences</taxon>
        <taxon>metagenomes</taxon>
        <taxon>ecological metagenomes</taxon>
    </lineage>
</organism>
<evidence type="ECO:0000256" key="2">
    <source>
        <dbReference type="ARBA" id="ARBA00022448"/>
    </source>
</evidence>
<keyword evidence="3" id="KW-1003">Cell membrane</keyword>
<keyword evidence="2" id="KW-0813">Transport</keyword>
<dbReference type="InterPro" id="IPR003849">
    <property type="entry name" value="Preprotein_translocase_YajC"/>
</dbReference>
<evidence type="ECO:0008006" key="10">
    <source>
        <dbReference type="Google" id="ProtNLM"/>
    </source>
</evidence>
<evidence type="ECO:0000256" key="4">
    <source>
        <dbReference type="ARBA" id="ARBA00022692"/>
    </source>
</evidence>
<protein>
    <recommendedName>
        <fullName evidence="10">Preprotein translocase subunit YajC</fullName>
    </recommendedName>
</protein>
<sequence>MPLLLIIPIFWFLILRPEQVKRKKHQKMLDNLSKGDQVVTNGGLHGKVVGVDKDIVVITIAEGVKVELTRSAVAFLKKGGELIEGE</sequence>
<keyword evidence="4" id="KW-0812">Transmembrane</keyword>
<evidence type="ECO:0000256" key="6">
    <source>
        <dbReference type="ARBA" id="ARBA00022989"/>
    </source>
</evidence>
<proteinExistence type="predicted"/>
<gene>
    <name evidence="9" type="ORF">METZ01_LOCUS107245</name>
</gene>
<evidence type="ECO:0000256" key="3">
    <source>
        <dbReference type="ARBA" id="ARBA00022475"/>
    </source>
</evidence>
<keyword evidence="8" id="KW-0472">Membrane</keyword>
<dbReference type="PANTHER" id="PTHR33909:SF1">
    <property type="entry name" value="SEC TRANSLOCON ACCESSORY COMPLEX SUBUNIT YAJC"/>
    <property type="match status" value="1"/>
</dbReference>